<comment type="caution">
    <text evidence="1">The sequence shown here is derived from an EMBL/GenBank/DDBJ whole genome shotgun (WGS) entry which is preliminary data.</text>
</comment>
<evidence type="ECO:0000313" key="2">
    <source>
        <dbReference type="Proteomes" id="UP000265520"/>
    </source>
</evidence>
<protein>
    <submittedName>
        <fullName evidence="1">Uncharacterized protein</fullName>
    </submittedName>
</protein>
<dbReference type="AlphaFoldDB" id="A0A392TKQ0"/>
<sequence>EHLTRCFSRAPPNSPTSGIRAVVRLGGGAGVNPGIGSTIGCENSHLGEIVEFQVGVVKPHIDYEWEEC</sequence>
<feature type="non-terminal residue" evidence="1">
    <location>
        <position position="1"/>
    </location>
</feature>
<dbReference type="Proteomes" id="UP000265520">
    <property type="component" value="Unassembled WGS sequence"/>
</dbReference>
<keyword evidence="2" id="KW-1185">Reference proteome</keyword>
<dbReference type="EMBL" id="LXQA010586472">
    <property type="protein sequence ID" value="MCI60700.1"/>
    <property type="molecule type" value="Genomic_DNA"/>
</dbReference>
<reference evidence="1 2" key="1">
    <citation type="journal article" date="2018" name="Front. Plant Sci.">
        <title>Red Clover (Trifolium pratense) and Zigzag Clover (T. medium) - A Picture of Genomic Similarities and Differences.</title>
        <authorList>
            <person name="Dluhosova J."/>
            <person name="Istvanek J."/>
            <person name="Nedelnik J."/>
            <person name="Repkova J."/>
        </authorList>
    </citation>
    <scope>NUCLEOTIDE SEQUENCE [LARGE SCALE GENOMIC DNA]</scope>
    <source>
        <strain evidence="2">cv. 10/8</strain>
        <tissue evidence="1">Leaf</tissue>
    </source>
</reference>
<name>A0A392TKQ0_9FABA</name>
<accession>A0A392TKQ0</accession>
<organism evidence="1 2">
    <name type="scientific">Trifolium medium</name>
    <dbReference type="NCBI Taxonomy" id="97028"/>
    <lineage>
        <taxon>Eukaryota</taxon>
        <taxon>Viridiplantae</taxon>
        <taxon>Streptophyta</taxon>
        <taxon>Embryophyta</taxon>
        <taxon>Tracheophyta</taxon>
        <taxon>Spermatophyta</taxon>
        <taxon>Magnoliopsida</taxon>
        <taxon>eudicotyledons</taxon>
        <taxon>Gunneridae</taxon>
        <taxon>Pentapetalae</taxon>
        <taxon>rosids</taxon>
        <taxon>fabids</taxon>
        <taxon>Fabales</taxon>
        <taxon>Fabaceae</taxon>
        <taxon>Papilionoideae</taxon>
        <taxon>50 kb inversion clade</taxon>
        <taxon>NPAAA clade</taxon>
        <taxon>Hologalegina</taxon>
        <taxon>IRL clade</taxon>
        <taxon>Trifolieae</taxon>
        <taxon>Trifolium</taxon>
    </lineage>
</organism>
<proteinExistence type="predicted"/>
<evidence type="ECO:0000313" key="1">
    <source>
        <dbReference type="EMBL" id="MCI60700.1"/>
    </source>
</evidence>